<feature type="compositionally biased region" description="Basic and acidic residues" evidence="1">
    <location>
        <begin position="1"/>
        <end position="11"/>
    </location>
</feature>
<proteinExistence type="predicted"/>
<comment type="caution">
    <text evidence="2">The sequence shown here is derived from an EMBL/GenBank/DDBJ whole genome shotgun (WGS) entry which is preliminary data.</text>
</comment>
<accession>A0ABQ5I5R5</accession>
<evidence type="ECO:0000256" key="1">
    <source>
        <dbReference type="SAM" id="MobiDB-lite"/>
    </source>
</evidence>
<keyword evidence="3" id="KW-1185">Reference proteome</keyword>
<reference evidence="2" key="2">
    <citation type="submission" date="2022-01" db="EMBL/GenBank/DDBJ databases">
        <authorList>
            <person name="Yamashiro T."/>
            <person name="Shiraishi A."/>
            <person name="Satake H."/>
            <person name="Nakayama K."/>
        </authorList>
    </citation>
    <scope>NUCLEOTIDE SEQUENCE</scope>
</reference>
<dbReference type="Proteomes" id="UP001151760">
    <property type="component" value="Unassembled WGS sequence"/>
</dbReference>
<protein>
    <submittedName>
        <fullName evidence="2">Zinc knuckle CX2CX4HX4C containing protein</fullName>
    </submittedName>
</protein>
<dbReference type="EMBL" id="BQNB010020383">
    <property type="protein sequence ID" value="GJT95391.1"/>
    <property type="molecule type" value="Genomic_DNA"/>
</dbReference>
<name>A0ABQ5I5R5_9ASTR</name>
<organism evidence="2 3">
    <name type="scientific">Tanacetum coccineum</name>
    <dbReference type="NCBI Taxonomy" id="301880"/>
    <lineage>
        <taxon>Eukaryota</taxon>
        <taxon>Viridiplantae</taxon>
        <taxon>Streptophyta</taxon>
        <taxon>Embryophyta</taxon>
        <taxon>Tracheophyta</taxon>
        <taxon>Spermatophyta</taxon>
        <taxon>Magnoliopsida</taxon>
        <taxon>eudicotyledons</taxon>
        <taxon>Gunneridae</taxon>
        <taxon>Pentapetalae</taxon>
        <taxon>asterids</taxon>
        <taxon>campanulids</taxon>
        <taxon>Asterales</taxon>
        <taxon>Asteraceae</taxon>
        <taxon>Asteroideae</taxon>
        <taxon>Anthemideae</taxon>
        <taxon>Anthemidinae</taxon>
        <taxon>Tanacetum</taxon>
    </lineage>
</organism>
<reference evidence="2" key="1">
    <citation type="journal article" date="2022" name="Int. J. Mol. Sci.">
        <title>Draft Genome of Tanacetum Coccineum: Genomic Comparison of Closely Related Tanacetum-Family Plants.</title>
        <authorList>
            <person name="Yamashiro T."/>
            <person name="Shiraishi A."/>
            <person name="Nakayama K."/>
            <person name="Satake H."/>
        </authorList>
    </citation>
    <scope>NUCLEOTIDE SEQUENCE</scope>
</reference>
<dbReference type="InterPro" id="IPR040256">
    <property type="entry name" value="At4g02000-like"/>
</dbReference>
<feature type="region of interest" description="Disordered" evidence="1">
    <location>
        <begin position="1"/>
        <end position="28"/>
    </location>
</feature>
<evidence type="ECO:0000313" key="2">
    <source>
        <dbReference type="EMBL" id="GJT95391.1"/>
    </source>
</evidence>
<sequence length="406" mass="45419">AASTRNTRDEGCVSTGSIPMHNTAATPISKPLEVTDGAKKAIACPEVEKDPFTNLVQSSSQHVKNTGPILYFNVATIFSPNGSTNKNGGGQVGNTPVNEFPTSYATKVSPTSVTMDNIQKLEANVANDADYDIWLPLASVHEVNDRMTNSLYGYFIGKRLAFPVVECEGVYSVLRDSPRMIHEILIFLNKWSPSVSLLKEELSHVLVLMKFHDVPLVAYTSDGLSLMATKISNPIMLDSYINFMCLESLEQSSYARVLNEINAYNDFSDNFVMAVPNLKRNRYTKETIHVEYEWKPPHCSTCLIFSHSLVDCPKAAPKRVVNSMEKGKGQSSGVDDEGFIEVKKKKFVGNNGDFYRFWSSRYLRIFAQHLCSTRKSHVVHKDSLSSRTQKELEGTILTDFVMLRQF</sequence>
<feature type="non-terminal residue" evidence="2">
    <location>
        <position position="1"/>
    </location>
</feature>
<gene>
    <name evidence="2" type="ORF">Tco_1090909</name>
</gene>
<dbReference type="PANTHER" id="PTHR31286">
    <property type="entry name" value="GLYCINE-RICH CELL WALL STRUCTURAL PROTEIN 1.8-LIKE"/>
    <property type="match status" value="1"/>
</dbReference>
<dbReference type="PANTHER" id="PTHR31286:SF99">
    <property type="entry name" value="DUF4283 DOMAIN-CONTAINING PROTEIN"/>
    <property type="match status" value="1"/>
</dbReference>
<evidence type="ECO:0000313" key="3">
    <source>
        <dbReference type="Proteomes" id="UP001151760"/>
    </source>
</evidence>